<evidence type="ECO:0000313" key="3">
    <source>
        <dbReference type="EMBL" id="GIH67484.1"/>
    </source>
</evidence>
<accession>A0ABQ4H1T0</accession>
<dbReference type="PIRSF" id="PIRSF002741">
    <property type="entry name" value="MppA"/>
    <property type="match status" value="1"/>
</dbReference>
<dbReference type="InterPro" id="IPR039424">
    <property type="entry name" value="SBP_5"/>
</dbReference>
<name>A0ABQ4H1T0_9ACTN</name>
<keyword evidence="1" id="KW-0732">Signal</keyword>
<dbReference type="PROSITE" id="PS51257">
    <property type="entry name" value="PROKAR_LIPOPROTEIN"/>
    <property type="match status" value="1"/>
</dbReference>
<proteinExistence type="predicted"/>
<comment type="caution">
    <text evidence="3">The sequence shown here is derived from an EMBL/GenBank/DDBJ whole genome shotgun (WGS) entry which is preliminary data.</text>
</comment>
<dbReference type="SUPFAM" id="SSF53850">
    <property type="entry name" value="Periplasmic binding protein-like II"/>
    <property type="match status" value="1"/>
</dbReference>
<dbReference type="CDD" id="cd08512">
    <property type="entry name" value="PBP2_NikA_DppA_OppA_like_7"/>
    <property type="match status" value="1"/>
</dbReference>
<protein>
    <submittedName>
        <fullName evidence="3">Peptide ABC transporter substrate-binding protein</fullName>
    </submittedName>
</protein>
<feature type="domain" description="Solute-binding protein family 5" evidence="2">
    <location>
        <begin position="82"/>
        <end position="442"/>
    </location>
</feature>
<gene>
    <name evidence="3" type="ORF">Msi02_83010</name>
</gene>
<dbReference type="InterPro" id="IPR030678">
    <property type="entry name" value="Peptide/Ni-bd"/>
</dbReference>
<reference evidence="3 4" key="1">
    <citation type="submission" date="2021-01" db="EMBL/GenBank/DDBJ databases">
        <title>Whole genome shotgun sequence of Microbispora siamensis NBRC 104113.</title>
        <authorList>
            <person name="Komaki H."/>
            <person name="Tamura T."/>
        </authorList>
    </citation>
    <scope>NUCLEOTIDE SEQUENCE [LARGE SCALE GENOMIC DNA]</scope>
    <source>
        <strain evidence="3 4">NBRC 104113</strain>
    </source>
</reference>
<sequence length="531" mass="58923">MRRLLVLGVMAVLALAGCGGGEVQEISAANLPSTKDSTFVYLHHLDIVTDWDPASSYSNEVVAMENIYDSLTMYNPRTRRAAPRLAERWQTSSDGKVWTFTLRSGVVFHTGRPLDAAAVKASIERTKRMGAGAAYIWDPVQQITVKDPLTVEFRLKYAAPLDLVASADYAAYIYDTQAAGSGDLKKWFQAGRDAGSGPYTVASWKKGREKELVLRAFDRYWGGWEGPHYRNIEFRVTPNPDRAYRLLLRGEASYVQRLNPELFRRARATAGVRTLQVPSFQNMLVLFNTASGPLADVRLRKAVQKAIDYDGLITGLKGAGAPASGLVPEGLLGHTPGLTQKQDLSGATALLNEAGYGPGGNPLRLTLTYAQGDDDEELLVRRLKSALAELNVQLDAKAMQWNDQWNQGKSADPAKRQDILVMYWWPDYADAYSWFLNVFHSAEPVSFNLTYLKDRDVDAKIDRLPSLVTNDRPAAERAYAELQRNLIEEQAVVAVPWVSNYQRAYLGNVQGYTDNPAYPNVVFVHDLIPGG</sequence>
<dbReference type="InterPro" id="IPR000914">
    <property type="entry name" value="SBP_5_dom"/>
</dbReference>
<dbReference type="Proteomes" id="UP000660454">
    <property type="component" value="Unassembled WGS sequence"/>
</dbReference>
<dbReference type="Pfam" id="PF00496">
    <property type="entry name" value="SBP_bac_5"/>
    <property type="match status" value="1"/>
</dbReference>
<evidence type="ECO:0000313" key="4">
    <source>
        <dbReference type="Proteomes" id="UP000660454"/>
    </source>
</evidence>
<dbReference type="PANTHER" id="PTHR30290">
    <property type="entry name" value="PERIPLASMIC BINDING COMPONENT OF ABC TRANSPORTER"/>
    <property type="match status" value="1"/>
</dbReference>
<dbReference type="Gene3D" id="3.40.190.10">
    <property type="entry name" value="Periplasmic binding protein-like II"/>
    <property type="match status" value="1"/>
</dbReference>
<dbReference type="RefSeq" id="WP_204053164.1">
    <property type="nucleotide sequence ID" value="NZ_BOOF01000080.1"/>
</dbReference>
<evidence type="ECO:0000259" key="2">
    <source>
        <dbReference type="Pfam" id="PF00496"/>
    </source>
</evidence>
<keyword evidence="4" id="KW-1185">Reference proteome</keyword>
<organism evidence="3 4">
    <name type="scientific">Microbispora siamensis</name>
    <dbReference type="NCBI Taxonomy" id="564413"/>
    <lineage>
        <taxon>Bacteria</taxon>
        <taxon>Bacillati</taxon>
        <taxon>Actinomycetota</taxon>
        <taxon>Actinomycetes</taxon>
        <taxon>Streptosporangiales</taxon>
        <taxon>Streptosporangiaceae</taxon>
        <taxon>Microbispora</taxon>
    </lineage>
</organism>
<evidence type="ECO:0000256" key="1">
    <source>
        <dbReference type="SAM" id="SignalP"/>
    </source>
</evidence>
<dbReference type="EMBL" id="BOOF01000080">
    <property type="protein sequence ID" value="GIH67484.1"/>
    <property type="molecule type" value="Genomic_DNA"/>
</dbReference>
<dbReference type="Gene3D" id="3.10.105.10">
    <property type="entry name" value="Dipeptide-binding Protein, Domain 3"/>
    <property type="match status" value="1"/>
</dbReference>
<feature type="signal peptide" evidence="1">
    <location>
        <begin position="1"/>
        <end position="16"/>
    </location>
</feature>
<feature type="chain" id="PRO_5047441587" evidence="1">
    <location>
        <begin position="17"/>
        <end position="531"/>
    </location>
</feature>